<proteinExistence type="predicted"/>
<keyword evidence="2" id="KW-0238">DNA-binding</keyword>
<dbReference type="Proteomes" id="UP000265614">
    <property type="component" value="Unassembled WGS sequence"/>
</dbReference>
<evidence type="ECO:0000313" key="6">
    <source>
        <dbReference type="Proteomes" id="UP000265614"/>
    </source>
</evidence>
<keyword evidence="1" id="KW-0805">Transcription regulation</keyword>
<evidence type="ECO:0000259" key="4">
    <source>
        <dbReference type="PROSITE" id="PS50932"/>
    </source>
</evidence>
<comment type="caution">
    <text evidence="5">The sequence shown here is derived from an EMBL/GenBank/DDBJ whole genome shotgun (WGS) entry which is preliminary data.</text>
</comment>
<keyword evidence="6" id="KW-1185">Reference proteome</keyword>
<dbReference type="EMBL" id="QZEZ01000001">
    <property type="protein sequence ID" value="RJK97773.1"/>
    <property type="molecule type" value="Genomic_DNA"/>
</dbReference>
<protein>
    <submittedName>
        <fullName evidence="5">LacI family transcriptional regulator</fullName>
    </submittedName>
</protein>
<dbReference type="Gene3D" id="1.10.260.40">
    <property type="entry name" value="lambda repressor-like DNA-binding domains"/>
    <property type="match status" value="1"/>
</dbReference>
<organism evidence="5 6">
    <name type="scientific">Vallicoccus soli</name>
    <dbReference type="NCBI Taxonomy" id="2339232"/>
    <lineage>
        <taxon>Bacteria</taxon>
        <taxon>Bacillati</taxon>
        <taxon>Actinomycetota</taxon>
        <taxon>Actinomycetes</taxon>
        <taxon>Motilibacterales</taxon>
        <taxon>Vallicoccaceae</taxon>
        <taxon>Vallicoccus</taxon>
    </lineage>
</organism>
<dbReference type="GO" id="GO:0003700">
    <property type="term" value="F:DNA-binding transcription factor activity"/>
    <property type="evidence" value="ECO:0007669"/>
    <property type="project" value="TreeGrafter"/>
</dbReference>
<dbReference type="InterPro" id="IPR010982">
    <property type="entry name" value="Lambda_DNA-bd_dom_sf"/>
</dbReference>
<evidence type="ECO:0000256" key="2">
    <source>
        <dbReference type="ARBA" id="ARBA00023125"/>
    </source>
</evidence>
<dbReference type="PROSITE" id="PS00356">
    <property type="entry name" value="HTH_LACI_1"/>
    <property type="match status" value="1"/>
</dbReference>
<evidence type="ECO:0000256" key="1">
    <source>
        <dbReference type="ARBA" id="ARBA00023015"/>
    </source>
</evidence>
<dbReference type="OrthoDB" id="3226810at2"/>
<dbReference type="PROSITE" id="PS50932">
    <property type="entry name" value="HTH_LACI_2"/>
    <property type="match status" value="1"/>
</dbReference>
<evidence type="ECO:0000313" key="5">
    <source>
        <dbReference type="EMBL" id="RJK97773.1"/>
    </source>
</evidence>
<dbReference type="AlphaFoldDB" id="A0A3A3Z482"/>
<dbReference type="InterPro" id="IPR046335">
    <property type="entry name" value="LacI/GalR-like_sensor"/>
</dbReference>
<dbReference type="CDD" id="cd06267">
    <property type="entry name" value="PBP1_LacI_sugar_binding-like"/>
    <property type="match status" value="1"/>
</dbReference>
<name>A0A3A3Z482_9ACTN</name>
<dbReference type="InterPro" id="IPR028082">
    <property type="entry name" value="Peripla_BP_I"/>
</dbReference>
<gene>
    <name evidence="5" type="ORF">D5H78_01900</name>
</gene>
<sequence>MPSGPVTLADVARAADVSLATASRVLNGSVRTVGPVLREQVLAAAAELGYRPNPAAQAMARGASDLVGLVVPDITDPWDAEVAAGVLEVAREMGLLVSVVSTGHDPELELEHVSSMRNHRARAVVLAGSRTSGRDVGRRLAAEVEGFELAGGRVAVLGQRTLGTDTLLLENRPSAKALAASLVEQGFERFHVLAGPKELVTARDRVAGFKDGTAGGRKSRLGEVVNGALSREGGYEAALELAASVDLRGSCVLAVSDTVAVGALAALRERKLKVPQDVALAGFDDLPVGRETTPALTTVALPLRDLGRRLADLALGPLPEDDGVRVERVPGEVVHRASTKRRR</sequence>
<dbReference type="PANTHER" id="PTHR30146">
    <property type="entry name" value="LACI-RELATED TRANSCRIPTIONAL REPRESSOR"/>
    <property type="match status" value="1"/>
</dbReference>
<dbReference type="SUPFAM" id="SSF47413">
    <property type="entry name" value="lambda repressor-like DNA-binding domains"/>
    <property type="match status" value="1"/>
</dbReference>
<dbReference type="PANTHER" id="PTHR30146:SF153">
    <property type="entry name" value="LACTOSE OPERON REPRESSOR"/>
    <property type="match status" value="1"/>
</dbReference>
<dbReference type="Pfam" id="PF13377">
    <property type="entry name" value="Peripla_BP_3"/>
    <property type="match status" value="1"/>
</dbReference>
<dbReference type="GO" id="GO:0000976">
    <property type="term" value="F:transcription cis-regulatory region binding"/>
    <property type="evidence" value="ECO:0007669"/>
    <property type="project" value="TreeGrafter"/>
</dbReference>
<accession>A0A3A3Z482</accession>
<dbReference type="InterPro" id="IPR000843">
    <property type="entry name" value="HTH_LacI"/>
</dbReference>
<dbReference type="CDD" id="cd01392">
    <property type="entry name" value="HTH_LacI"/>
    <property type="match status" value="1"/>
</dbReference>
<dbReference type="SUPFAM" id="SSF53822">
    <property type="entry name" value="Periplasmic binding protein-like I"/>
    <property type="match status" value="1"/>
</dbReference>
<keyword evidence="3" id="KW-0804">Transcription</keyword>
<dbReference type="Pfam" id="PF00356">
    <property type="entry name" value="LacI"/>
    <property type="match status" value="1"/>
</dbReference>
<dbReference type="SMART" id="SM00354">
    <property type="entry name" value="HTH_LACI"/>
    <property type="match status" value="1"/>
</dbReference>
<reference evidence="5 6" key="1">
    <citation type="submission" date="2018-09" db="EMBL/GenBank/DDBJ databases">
        <title>YIM 75000 draft genome.</title>
        <authorList>
            <person name="Tang S."/>
            <person name="Feng Y."/>
        </authorList>
    </citation>
    <scope>NUCLEOTIDE SEQUENCE [LARGE SCALE GENOMIC DNA]</scope>
    <source>
        <strain evidence="5 6">YIM 75000</strain>
    </source>
</reference>
<evidence type="ECO:0000256" key="3">
    <source>
        <dbReference type="ARBA" id="ARBA00023163"/>
    </source>
</evidence>
<dbReference type="Gene3D" id="3.40.50.2300">
    <property type="match status" value="2"/>
</dbReference>
<feature type="domain" description="HTH lacI-type" evidence="4">
    <location>
        <begin position="6"/>
        <end position="61"/>
    </location>
</feature>
<dbReference type="RefSeq" id="WP_119948699.1">
    <property type="nucleotide sequence ID" value="NZ_QZEZ01000001.1"/>
</dbReference>